<evidence type="ECO:0000256" key="7">
    <source>
        <dbReference type="ARBA" id="ARBA00022950"/>
    </source>
</evidence>
<evidence type="ECO:0000256" key="9">
    <source>
        <dbReference type="ARBA" id="ARBA00023219"/>
    </source>
</evidence>
<comment type="function">
    <text evidence="1">Forms the portal vertex of the capsid. This portal plays critical roles in head assembly, genome packaging, neck/tail attachment, and genome ejection. The portal protein multimerizes as a single ring-shaped homododecamer arranged around a central channel.</text>
</comment>
<keyword evidence="8" id="KW-1171">Viral genome ejection through host cell envelope</keyword>
<dbReference type="GO" id="GO:0099002">
    <property type="term" value="P:symbiont genome ejection through host cell envelope, short tail mechanism"/>
    <property type="evidence" value="ECO:0007669"/>
    <property type="project" value="UniProtKB-KW"/>
</dbReference>
<keyword evidence="3" id="KW-1244">Viral short tail ejection system</keyword>
<evidence type="ECO:0000313" key="12">
    <source>
        <dbReference type="EMBL" id="DAD93939.1"/>
    </source>
</evidence>
<organism evidence="12">
    <name type="scientific">Siphoviridae sp. ctRg81</name>
    <dbReference type="NCBI Taxonomy" id="2826336"/>
    <lineage>
        <taxon>Viruses</taxon>
        <taxon>Duplodnaviria</taxon>
        <taxon>Heunggongvirae</taxon>
        <taxon>Uroviricota</taxon>
        <taxon>Caudoviricetes</taxon>
    </lineage>
</organism>
<keyword evidence="4" id="KW-1162">Viral penetration into host cytoplasm</keyword>
<evidence type="ECO:0000256" key="8">
    <source>
        <dbReference type="ARBA" id="ARBA00023009"/>
    </source>
</evidence>
<name>A0A8S5NIM3_9CAUD</name>
<evidence type="ECO:0000256" key="2">
    <source>
        <dbReference type="ARBA" id="ARBA00004328"/>
    </source>
</evidence>
<accession>A0A8S5NIM3</accession>
<evidence type="ECO:0000256" key="4">
    <source>
        <dbReference type="ARBA" id="ARBA00022595"/>
    </source>
</evidence>
<keyword evidence="10" id="KW-1160">Virus entry into host cell</keyword>
<sequence length="548" mass="61656">MPADIKLINQRFESLKQERSSWEDLWRDIRDYCLPDLGCFSGEDATQGSKRYRKILDAEAIDCADVLAAGLLGGVSSPSRPWLRLTTMDPDLDKNAAVKEWLNKVQDLLLLYFSKAECYNALHQSYLELPVFGTACTIVKPHPEQLISLQNLTIGEYWLAEDDYGKVDTMYRRLSLTAKQMVQQWGFEAVNNDVRQAFEKDPFTRFNVIHAIEPRIERNPDKRDNKNMPWQSVYFQEGVQDKVLSESGFRNFPALCPRWMTSGGSVYGRGPGAKALSAQKSLQRLHLRLAELVDYGTRPPILYPSTLKDQLSQFKPGGRVAVNPQEAPIIRSMWEVRTDPQAMLALIQSTRQDIQRIFFVNVFQMIAATANQTDRTATEVQALEQEKVMMLGPVLERLHTELLDPLVTNAFGFMVEYNMLPEVPEELYGRELSIEYVSVLAEAQKNASANGIVRTAQQIGLLAQINPQAVDKLDVDATIDQLADMNGVPPSLIVTGQKVALIRQQRAEQQQAQMQAAQLQQAMTSLKDLGQAADSQGLQEAFSEEGAQ</sequence>
<keyword evidence="11" id="KW-0175">Coiled coil</keyword>
<dbReference type="InterPro" id="IPR020991">
    <property type="entry name" value="Connector_podovirus"/>
</dbReference>
<proteinExistence type="predicted"/>
<feature type="coiled-coil region" evidence="11">
    <location>
        <begin position="502"/>
        <end position="529"/>
    </location>
</feature>
<protein>
    <submittedName>
        <fullName evidence="12">Head to tail connecting protein</fullName>
    </submittedName>
</protein>
<evidence type="ECO:0000256" key="5">
    <source>
        <dbReference type="ARBA" id="ARBA00022612"/>
    </source>
</evidence>
<keyword evidence="6" id="KW-0946">Virion</keyword>
<comment type="subcellular location">
    <subcellularLocation>
        <location evidence="2">Virion</location>
    </subcellularLocation>
</comment>
<evidence type="ECO:0000256" key="6">
    <source>
        <dbReference type="ARBA" id="ARBA00022844"/>
    </source>
</evidence>
<dbReference type="Pfam" id="PF12236">
    <property type="entry name" value="Head-tail_con"/>
    <property type="match status" value="1"/>
</dbReference>
<dbReference type="GO" id="GO:0044423">
    <property type="term" value="C:virion component"/>
    <property type="evidence" value="ECO:0007669"/>
    <property type="project" value="UniProtKB-KW"/>
</dbReference>
<dbReference type="EMBL" id="BK015170">
    <property type="protein sequence ID" value="DAD93939.1"/>
    <property type="molecule type" value="Genomic_DNA"/>
</dbReference>
<keyword evidence="9" id="KW-0231">Viral genome packaging</keyword>
<reference evidence="12" key="1">
    <citation type="journal article" date="2021" name="Proc. Natl. Acad. Sci. U.S.A.">
        <title>A Catalog of Tens of Thousands of Viruses from Human Metagenomes Reveals Hidden Associations with Chronic Diseases.</title>
        <authorList>
            <person name="Tisza M.J."/>
            <person name="Buck C.B."/>
        </authorList>
    </citation>
    <scope>NUCLEOTIDE SEQUENCE</scope>
    <source>
        <strain evidence="12">CtRg81</strain>
    </source>
</reference>
<evidence type="ECO:0000256" key="1">
    <source>
        <dbReference type="ARBA" id="ARBA00003421"/>
    </source>
</evidence>
<evidence type="ECO:0000256" key="10">
    <source>
        <dbReference type="ARBA" id="ARBA00023296"/>
    </source>
</evidence>
<evidence type="ECO:0000256" key="3">
    <source>
        <dbReference type="ARBA" id="ARBA00022470"/>
    </source>
</evidence>
<keyword evidence="7" id="KW-0118">Viral capsid assembly</keyword>
<keyword evidence="5" id="KW-1188">Viral release from host cell</keyword>
<evidence type="ECO:0000256" key="11">
    <source>
        <dbReference type="SAM" id="Coils"/>
    </source>
</evidence>